<evidence type="ECO:0000256" key="1">
    <source>
        <dbReference type="SAM" id="Coils"/>
    </source>
</evidence>
<comment type="caution">
    <text evidence="3">The sequence shown here is derived from an EMBL/GenBank/DDBJ whole genome shotgun (WGS) entry which is preliminary data.</text>
</comment>
<gene>
    <name evidence="3" type="ORF">ECRASSUSDP1_LOCUS4374</name>
</gene>
<feature type="region of interest" description="Disordered" evidence="2">
    <location>
        <begin position="413"/>
        <end position="435"/>
    </location>
</feature>
<sequence length="600" mass="70377">MKAQVDKHSLTAALSVLEQLLLKVDEQVTEIEIRRMQKPFAVEFIFDHLEKFSWWLFQTPDEVPPSCAYHKVDNRCLQYDEFDEPVKCGLDTISHKMNIRKIYKEQEDSEKEYHLKKSSVRLKKLSSKKSSVNSQRVENPKKKLAVKKPREPKKKLRIKQFPVEDPVEVYTDAQKQENKIIKANRKLYFRKEQQKQKEYTEMLERMEIERQYQEERKAMLKKILKHPITFDHRGEPMKIKKTGDSPFDLDENSAPPHFNFKDQGISEATQVFKLEKRKYNNDRNYLEEFLTMEDAKKYMDFSEQDFQKKWFSKYPNLIESKTKEINLDEYFQISEGVKYRKDVGARFRKGPAPHTPNQMTRKEYCKIVGGKNLADRHKVNNELMNTKSSDFMFPGKNIGSDYEASGQRKFLASSQKSVRSHSKRSVRSRNTNRPSLVNKISLGTEEAIKLLTNNKVQTNFRFNDNFVEDPKMIKTSSEKNNKLMMTPRPKYQGYMTGTLSRRHLSTANQGFRTKRSQRSTVVSTASTMGNRVKPFSGLSNKNHFASKFDGFDHKVGDLMGSPPRLLTSQSNKRACISRNTISRKKDRDKNHNFFETLRSN</sequence>
<reference evidence="3" key="1">
    <citation type="submission" date="2023-07" db="EMBL/GenBank/DDBJ databases">
        <authorList>
            <consortium name="AG Swart"/>
            <person name="Singh M."/>
            <person name="Singh A."/>
            <person name="Seah K."/>
            <person name="Emmerich C."/>
        </authorList>
    </citation>
    <scope>NUCLEOTIDE SEQUENCE</scope>
    <source>
        <strain evidence="3">DP1</strain>
    </source>
</reference>
<organism evidence="3 4">
    <name type="scientific">Euplotes crassus</name>
    <dbReference type="NCBI Taxonomy" id="5936"/>
    <lineage>
        <taxon>Eukaryota</taxon>
        <taxon>Sar</taxon>
        <taxon>Alveolata</taxon>
        <taxon>Ciliophora</taxon>
        <taxon>Intramacronucleata</taxon>
        <taxon>Spirotrichea</taxon>
        <taxon>Hypotrichia</taxon>
        <taxon>Euplotida</taxon>
        <taxon>Euplotidae</taxon>
        <taxon>Moneuplotes</taxon>
    </lineage>
</organism>
<evidence type="ECO:0000313" key="3">
    <source>
        <dbReference type="EMBL" id="CAI2363044.1"/>
    </source>
</evidence>
<evidence type="ECO:0000256" key="2">
    <source>
        <dbReference type="SAM" id="MobiDB-lite"/>
    </source>
</evidence>
<keyword evidence="4" id="KW-1185">Reference proteome</keyword>
<evidence type="ECO:0000313" key="4">
    <source>
        <dbReference type="Proteomes" id="UP001295684"/>
    </source>
</evidence>
<name>A0AAD1X6W6_EUPCR</name>
<proteinExistence type="predicted"/>
<keyword evidence="1" id="KW-0175">Coiled coil</keyword>
<feature type="compositionally biased region" description="Basic residues" evidence="2">
    <location>
        <begin position="418"/>
        <end position="427"/>
    </location>
</feature>
<dbReference type="EMBL" id="CAMPGE010004197">
    <property type="protein sequence ID" value="CAI2363044.1"/>
    <property type="molecule type" value="Genomic_DNA"/>
</dbReference>
<feature type="coiled-coil region" evidence="1">
    <location>
        <begin position="189"/>
        <end position="216"/>
    </location>
</feature>
<feature type="region of interest" description="Disordered" evidence="2">
    <location>
        <begin position="124"/>
        <end position="151"/>
    </location>
</feature>
<accession>A0AAD1X6W6</accession>
<dbReference type="AlphaFoldDB" id="A0AAD1X6W6"/>
<protein>
    <submittedName>
        <fullName evidence="3">Uncharacterized protein</fullName>
    </submittedName>
</protein>
<feature type="compositionally biased region" description="Basic residues" evidence="2">
    <location>
        <begin position="142"/>
        <end position="151"/>
    </location>
</feature>
<dbReference type="Proteomes" id="UP001295684">
    <property type="component" value="Unassembled WGS sequence"/>
</dbReference>